<name>A0A852VII3_9MICO</name>
<organism evidence="1 2">
    <name type="scientific">Janibacter cremeus</name>
    <dbReference type="NCBI Taxonomy" id="1285192"/>
    <lineage>
        <taxon>Bacteria</taxon>
        <taxon>Bacillati</taxon>
        <taxon>Actinomycetota</taxon>
        <taxon>Actinomycetes</taxon>
        <taxon>Micrococcales</taxon>
        <taxon>Intrasporangiaceae</taxon>
        <taxon>Janibacter</taxon>
    </lineage>
</organism>
<dbReference type="Pfam" id="PF14281">
    <property type="entry name" value="PDDEXK_4"/>
    <property type="match status" value="1"/>
</dbReference>
<evidence type="ECO:0008006" key="3">
    <source>
        <dbReference type="Google" id="ProtNLM"/>
    </source>
</evidence>
<comment type="caution">
    <text evidence="1">The sequence shown here is derived from an EMBL/GenBank/DDBJ whole genome shotgun (WGS) entry which is preliminary data.</text>
</comment>
<reference evidence="1 2" key="1">
    <citation type="submission" date="2020-07" db="EMBL/GenBank/DDBJ databases">
        <title>Sequencing the genomes of 1000 actinobacteria strains.</title>
        <authorList>
            <person name="Klenk H.-P."/>
        </authorList>
    </citation>
    <scope>NUCLEOTIDE SEQUENCE [LARGE SCALE GENOMIC DNA]</scope>
    <source>
        <strain evidence="1 2">DSM 26154</strain>
    </source>
</reference>
<dbReference type="Proteomes" id="UP000554054">
    <property type="component" value="Unassembled WGS sequence"/>
</dbReference>
<gene>
    <name evidence="1" type="ORF">BJY20_000299</name>
</gene>
<dbReference type="EMBL" id="JACCAE010000001">
    <property type="protein sequence ID" value="NYF96907.1"/>
    <property type="molecule type" value="Genomic_DNA"/>
</dbReference>
<protein>
    <recommendedName>
        <fullName evidence="3">PD-(D/E)XK nuclease superfamily protein</fullName>
    </recommendedName>
</protein>
<dbReference type="InterPro" id="IPR029470">
    <property type="entry name" value="PDDEXK_4"/>
</dbReference>
<dbReference type="RefSeq" id="WP_185989905.1">
    <property type="nucleotide sequence ID" value="NZ_JACCAE010000001.1"/>
</dbReference>
<accession>A0A852VII3</accession>
<evidence type="ECO:0000313" key="1">
    <source>
        <dbReference type="EMBL" id="NYF96907.1"/>
    </source>
</evidence>
<proteinExistence type="predicted"/>
<evidence type="ECO:0000313" key="2">
    <source>
        <dbReference type="Proteomes" id="UP000554054"/>
    </source>
</evidence>
<keyword evidence="2" id="KW-1185">Reference proteome</keyword>
<sequence length="389" mass="43501">MAAMVPILGRDLEPEFNVFDVMHHGLHEKQISNVFGWLLEADGTHGLGDRFIRIFVDAVNAETNPDLPADDRYWVRQEVNTAREDGIVDIADLVVEGDTTVMVVENYFTSDGHGHCYDRYLAYGQRDGKRGSVVLLCRRVQKSLLTNNWDQAAVLTYAQLIDRLWSQVGSDSSYRKQHPEAHSFIEQIHRKFVEGGRTVKQDDVLGFVVAMCDAGEARRYQAQSQAVAADQFATDLAAQARERFGEGRELLMNLKGQLKSFSAEVLKGQLNSTLGEDFVRGVGANLQGIHQWTITFHVPRKESSSDEGRVQLKFGPSAWFANERDEKWRKTVEEAEADYGRIFITSSTSSEIRQSEVTLEEALNGLDPSDTRLHDEIVGLLNAPAAVAG</sequence>
<dbReference type="AlphaFoldDB" id="A0A852VII3"/>